<dbReference type="GO" id="GO:0003729">
    <property type="term" value="F:mRNA binding"/>
    <property type="evidence" value="ECO:0007669"/>
    <property type="project" value="TreeGrafter"/>
</dbReference>
<dbReference type="SUPFAM" id="SSF54928">
    <property type="entry name" value="RNA-binding domain, RBD"/>
    <property type="match status" value="1"/>
</dbReference>
<comment type="caution">
    <text evidence="6">The sequence shown here is derived from an EMBL/GenBank/DDBJ whole genome shotgun (WGS) entry which is preliminary data.</text>
</comment>
<feature type="compositionally biased region" description="Low complexity" evidence="4">
    <location>
        <begin position="843"/>
        <end position="864"/>
    </location>
</feature>
<dbReference type="InterPro" id="IPR035979">
    <property type="entry name" value="RBD_domain_sf"/>
</dbReference>
<feature type="region of interest" description="Disordered" evidence="4">
    <location>
        <begin position="608"/>
        <end position="636"/>
    </location>
</feature>
<feature type="non-terminal residue" evidence="6">
    <location>
        <position position="1"/>
    </location>
</feature>
<evidence type="ECO:0000256" key="2">
    <source>
        <dbReference type="ARBA" id="ARBA00023242"/>
    </source>
</evidence>
<feature type="compositionally biased region" description="Polar residues" evidence="4">
    <location>
        <begin position="332"/>
        <end position="361"/>
    </location>
</feature>
<evidence type="ECO:0000256" key="3">
    <source>
        <dbReference type="PROSITE-ProRule" id="PRU00176"/>
    </source>
</evidence>
<feature type="region of interest" description="Disordered" evidence="4">
    <location>
        <begin position="330"/>
        <end position="403"/>
    </location>
</feature>
<dbReference type="Gene3D" id="1.10.8.10">
    <property type="entry name" value="DNA helicase RuvA subunit, C-terminal domain"/>
    <property type="match status" value="1"/>
</dbReference>
<feature type="region of interest" description="Disordered" evidence="4">
    <location>
        <begin position="685"/>
        <end position="722"/>
    </location>
</feature>
<protein>
    <recommendedName>
        <fullName evidence="5">RRM domain-containing protein</fullName>
    </recommendedName>
</protein>
<feature type="compositionally biased region" description="Low complexity" evidence="4">
    <location>
        <begin position="608"/>
        <end position="621"/>
    </location>
</feature>
<keyword evidence="3" id="KW-0694">RNA-binding</keyword>
<dbReference type="PANTHER" id="PTHR13952:SF6">
    <property type="entry name" value="U11_U12 SMALL NUCLEAR RIBONUCLEOPROTEIN 35 KDA PROTEIN"/>
    <property type="match status" value="1"/>
</dbReference>
<feature type="compositionally biased region" description="Low complexity" evidence="4">
    <location>
        <begin position="685"/>
        <end position="696"/>
    </location>
</feature>
<evidence type="ECO:0000313" key="6">
    <source>
        <dbReference type="EMBL" id="KAA3674420.1"/>
    </source>
</evidence>
<dbReference type="PANTHER" id="PTHR13952">
    <property type="entry name" value="U1 SMALL NUCLEAR RIBONUCLEOPROTEIN 70 KD"/>
    <property type="match status" value="1"/>
</dbReference>
<dbReference type="InterPro" id="IPR012677">
    <property type="entry name" value="Nucleotide-bd_a/b_plait_sf"/>
</dbReference>
<organism evidence="6 7">
    <name type="scientific">Paragonimus westermani</name>
    <dbReference type="NCBI Taxonomy" id="34504"/>
    <lineage>
        <taxon>Eukaryota</taxon>
        <taxon>Metazoa</taxon>
        <taxon>Spiralia</taxon>
        <taxon>Lophotrochozoa</taxon>
        <taxon>Platyhelminthes</taxon>
        <taxon>Trematoda</taxon>
        <taxon>Digenea</taxon>
        <taxon>Plagiorchiida</taxon>
        <taxon>Troglotremata</taxon>
        <taxon>Troglotrematidae</taxon>
        <taxon>Paragonimus</taxon>
    </lineage>
</organism>
<evidence type="ECO:0000313" key="7">
    <source>
        <dbReference type="Proteomes" id="UP000324629"/>
    </source>
</evidence>
<evidence type="ECO:0000259" key="5">
    <source>
        <dbReference type="PROSITE" id="PS50102"/>
    </source>
</evidence>
<dbReference type="PROSITE" id="PS50102">
    <property type="entry name" value="RRM"/>
    <property type="match status" value="1"/>
</dbReference>
<accession>A0A5J4NG61</accession>
<feature type="compositionally biased region" description="Polar residues" evidence="4">
    <location>
        <begin position="872"/>
        <end position="885"/>
    </location>
</feature>
<evidence type="ECO:0000256" key="4">
    <source>
        <dbReference type="SAM" id="MobiDB-lite"/>
    </source>
</evidence>
<feature type="domain" description="RRM" evidence="5">
    <location>
        <begin position="964"/>
        <end position="1108"/>
    </location>
</feature>
<feature type="compositionally biased region" description="Polar residues" evidence="4">
    <location>
        <begin position="529"/>
        <end position="546"/>
    </location>
</feature>
<reference evidence="6 7" key="1">
    <citation type="journal article" date="2019" name="Gigascience">
        <title>Whole-genome sequence of the oriental lung fluke Paragonimus westermani.</title>
        <authorList>
            <person name="Oey H."/>
            <person name="Zakrzewski M."/>
            <person name="Narain K."/>
            <person name="Devi K.R."/>
            <person name="Agatsuma T."/>
            <person name="Nawaratna S."/>
            <person name="Gobert G.N."/>
            <person name="Jones M.K."/>
            <person name="Ragan M.A."/>
            <person name="McManus D.P."/>
            <person name="Krause L."/>
        </authorList>
    </citation>
    <scope>NUCLEOTIDE SEQUENCE [LARGE SCALE GENOMIC DNA]</scope>
    <source>
        <strain evidence="6 7">IND2009</strain>
    </source>
</reference>
<proteinExistence type="predicted"/>
<gene>
    <name evidence="6" type="ORF">DEA37_0001870</name>
</gene>
<dbReference type="GO" id="GO:0017069">
    <property type="term" value="F:snRNA binding"/>
    <property type="evidence" value="ECO:0007669"/>
    <property type="project" value="TreeGrafter"/>
</dbReference>
<dbReference type="InterPro" id="IPR051183">
    <property type="entry name" value="U1_U11-U12_snRNP_70-35kDa"/>
</dbReference>
<dbReference type="InterPro" id="IPR000504">
    <property type="entry name" value="RRM_dom"/>
</dbReference>
<dbReference type="AlphaFoldDB" id="A0A5J4NG61"/>
<dbReference type="Gene3D" id="3.30.70.330">
    <property type="match status" value="1"/>
</dbReference>
<evidence type="ECO:0000256" key="1">
    <source>
        <dbReference type="ARBA" id="ARBA00004123"/>
    </source>
</evidence>
<feature type="region of interest" description="Disordered" evidence="4">
    <location>
        <begin position="526"/>
        <end position="546"/>
    </location>
</feature>
<comment type="subcellular location">
    <subcellularLocation>
        <location evidence="1">Nucleus</location>
    </subcellularLocation>
</comment>
<feature type="region of interest" description="Disordered" evidence="4">
    <location>
        <begin position="843"/>
        <end position="898"/>
    </location>
</feature>
<feature type="compositionally biased region" description="Basic and acidic residues" evidence="4">
    <location>
        <begin position="257"/>
        <end position="270"/>
    </location>
</feature>
<dbReference type="EMBL" id="QNGE01003161">
    <property type="protein sequence ID" value="KAA3674420.1"/>
    <property type="molecule type" value="Genomic_DNA"/>
</dbReference>
<dbReference type="GO" id="GO:0071011">
    <property type="term" value="C:precatalytic spliceosome"/>
    <property type="evidence" value="ECO:0007669"/>
    <property type="project" value="TreeGrafter"/>
</dbReference>
<name>A0A5J4NG61_9TREM</name>
<sequence length="1108" mass="119725">FVPRIAHREYNYLFPFLRSDPLYILYINLMDKSMRGKTRDFVDLDNGSCLAKMPAATAEQLNIAKILSKPGDNIDISYFVAQELTSCTEDQAVTALYDCENNLERAVESPNLLHCTVQFRKKTLKTAGLEKQRLLEACGVSCQPKVVLRVPRLRFLRSKRDQRNRRNQIGKSSGLVDEVGRKTEPSLSKSTSRAPAADAAGWDPYTEYGEWGGEAIEVVNSNAYIPRENPEETLRDELFVDIENNPSQEPYSTETIHSVDKTAKKSTREEDSTDSLFVSRVFSKQPPPAFTNLPSDAVFVVPGLFSRTSRWSAKFGGELCVQSKLSAACTPAGNSAPSKEPACNQTSQNKLPNLSKDQANDPQVYPPYMPSPSSKSSASNFDINKPGSARSLLETPTPSDKKTDLISSTYATSHFQNASATPNVTAFSASQKPQPNVAFNTENGADQSAYLESSLKTYLLESLPKEMNKLSVGDVPQNPKTSQFNMQSVQQSQQTVTPPFSHTQGSTTATLQHQLGKVPMSHISPHGSLHSTQQPMVSGASHQPQTAALPPGMPHFISQFAPPAYHMFNLPGSSGNQPTIFELDQLQFLQQQQRLLYDMHLQQQSSTTAQSLTSSAEAASAGKPASHNMPGTLGHVTAANAGIRPDLLASAMGHAPQMMPPGHPYFSYPGFVVMNGYANAFLNQQQQSGQDSGQAQTTGHGGSPITQHQTVPTNSTQSYGSMKAVNPGVSGYDDLFDMKYGDPTKQVGFKNSIQPAGAYGPYQGQVTSTETVASKMSACVHPGGALAQGYGTSSGGSAGTQPFSASFYPSAASPYLTAAAAAVAAAAAAAASAQQQASSSGNLSAASANQSNTGGTTAASSSNTQVGGCSGGPNQLHMSANQPHSMGQGDPKRHDSDFEARDCTEQSCQGCWYSHIRSYGFYDPIMAGSIDGTDVTPHDRAIIRALSSGYKPRYADRLAKDPKATLFIGRLPPDVTQSVLEQALSKLLHTHDHLTEGTRHAGASGTSLFYEERRCRKRHRSRSPFCTSSGHSSPKADSDYPKVRIVRHIVTGYPCGYAFAYFRSRDDAERVLRNWLQRTRSRSTDFGAEKPHGLDIPAGEKVRVFIVN</sequence>
<feature type="region of interest" description="Disordered" evidence="4">
    <location>
        <begin position="245"/>
        <end position="272"/>
    </location>
</feature>
<dbReference type="Proteomes" id="UP000324629">
    <property type="component" value="Unassembled WGS sequence"/>
</dbReference>
<feature type="region of interest" description="Disordered" evidence="4">
    <location>
        <begin position="161"/>
        <end position="199"/>
    </location>
</feature>
<keyword evidence="2" id="KW-0539">Nucleus</keyword>
<dbReference type="GO" id="GO:0000398">
    <property type="term" value="P:mRNA splicing, via spliceosome"/>
    <property type="evidence" value="ECO:0007669"/>
    <property type="project" value="TreeGrafter"/>
</dbReference>
<feature type="compositionally biased region" description="Polar residues" evidence="4">
    <location>
        <begin position="245"/>
        <end position="256"/>
    </location>
</feature>
<feature type="compositionally biased region" description="Polar residues" evidence="4">
    <location>
        <begin position="704"/>
        <end position="720"/>
    </location>
</feature>
<keyword evidence="7" id="KW-1185">Reference proteome</keyword>